<keyword evidence="2" id="KW-0695">RNA-directed DNA polymerase</keyword>
<evidence type="ECO:0000259" key="1">
    <source>
        <dbReference type="PROSITE" id="PS50994"/>
    </source>
</evidence>
<keyword evidence="3" id="KW-1185">Reference proteome</keyword>
<accession>A0A225V1R1</accession>
<name>A0A225V1R1_9STRA</name>
<proteinExistence type="predicted"/>
<dbReference type="EMBL" id="NBNE01008529">
    <property type="protein sequence ID" value="OWY99390.1"/>
    <property type="molecule type" value="Genomic_DNA"/>
</dbReference>
<comment type="caution">
    <text evidence="2">The sequence shown here is derived from an EMBL/GenBank/DDBJ whole genome shotgun (WGS) entry which is preliminary data.</text>
</comment>
<protein>
    <submittedName>
        <fullName evidence="2">Reverse transcriptase</fullName>
    </submittedName>
</protein>
<evidence type="ECO:0000313" key="3">
    <source>
        <dbReference type="Proteomes" id="UP000198211"/>
    </source>
</evidence>
<feature type="domain" description="Integrase catalytic" evidence="1">
    <location>
        <begin position="1"/>
        <end position="84"/>
    </location>
</feature>
<dbReference type="PANTHER" id="PTHR37984:SF5">
    <property type="entry name" value="PROTEIN NYNRIN-LIKE"/>
    <property type="match status" value="1"/>
</dbReference>
<dbReference type="AlphaFoldDB" id="A0A225V1R1"/>
<keyword evidence="2" id="KW-0808">Transferase</keyword>
<dbReference type="InterPro" id="IPR036397">
    <property type="entry name" value="RNaseH_sf"/>
</dbReference>
<dbReference type="InterPro" id="IPR012337">
    <property type="entry name" value="RNaseH-like_sf"/>
</dbReference>
<dbReference type="GO" id="GO:0003676">
    <property type="term" value="F:nucleic acid binding"/>
    <property type="evidence" value="ECO:0007669"/>
    <property type="project" value="InterPro"/>
</dbReference>
<dbReference type="Gene3D" id="3.30.420.10">
    <property type="entry name" value="Ribonuclease H-like superfamily/Ribonuclease H"/>
    <property type="match status" value="1"/>
</dbReference>
<reference evidence="3" key="1">
    <citation type="submission" date="2017-03" db="EMBL/GenBank/DDBJ databases">
        <title>Phytopthora megakarya and P. palmivora, two closely related causual agents of cacao black pod achieved similar genome size and gene model numbers by different mechanisms.</title>
        <authorList>
            <person name="Ali S."/>
            <person name="Shao J."/>
            <person name="Larry D.J."/>
            <person name="Kronmiller B."/>
            <person name="Shen D."/>
            <person name="Strem M.D."/>
            <person name="Melnick R.L."/>
            <person name="Guiltinan M.J."/>
            <person name="Tyler B.M."/>
            <person name="Meinhardt L.W."/>
            <person name="Bailey B.A."/>
        </authorList>
    </citation>
    <scope>NUCLEOTIDE SEQUENCE [LARGE SCALE GENOMIC DNA]</scope>
    <source>
        <strain evidence="3">zdho120</strain>
    </source>
</reference>
<dbReference type="PANTHER" id="PTHR37984">
    <property type="entry name" value="PROTEIN CBG26694"/>
    <property type="match status" value="1"/>
</dbReference>
<evidence type="ECO:0000313" key="2">
    <source>
        <dbReference type="EMBL" id="OWY99390.1"/>
    </source>
</evidence>
<organism evidence="2 3">
    <name type="scientific">Phytophthora megakarya</name>
    <dbReference type="NCBI Taxonomy" id="4795"/>
    <lineage>
        <taxon>Eukaryota</taxon>
        <taxon>Sar</taxon>
        <taxon>Stramenopiles</taxon>
        <taxon>Oomycota</taxon>
        <taxon>Peronosporomycetes</taxon>
        <taxon>Peronosporales</taxon>
        <taxon>Peronosporaceae</taxon>
        <taxon>Phytophthora</taxon>
    </lineage>
</organism>
<dbReference type="InterPro" id="IPR001584">
    <property type="entry name" value="Integrase_cat-core"/>
</dbReference>
<dbReference type="STRING" id="4795.A0A225V1R1"/>
<dbReference type="Proteomes" id="UP000198211">
    <property type="component" value="Unassembled WGS sequence"/>
</dbReference>
<dbReference type="GO" id="GO:0003964">
    <property type="term" value="F:RNA-directed DNA polymerase activity"/>
    <property type="evidence" value="ECO:0007669"/>
    <property type="project" value="UniProtKB-KW"/>
</dbReference>
<sequence>MSDFFRAFNKILGQRQRVSMTFRPQSNGTAERMVQTAIRMLKMYVRDLDQKNWDEYADQLIFAINTTHDRIRGDTPRYGIHGWNLISTLETTLPVGCTRRHDRDARRWRYRVQRYYQQSREQVNTRLRETIADRDSRHNKDVGLHQIEDGSCVWLYLDRAKEGFARKWAHLWYGPFRVAEKINEFSIKLEIAGTGYQIFPVVHVSKLKLVKDFPDRPRTELTVDESDRLEFDEILLPEESWAPDLGSDEYVIKQISDVRSGKKMRFGRIYREFLDITTWVAEANLNRGAKLNAFLRERANRNLFNVMQSQEEE</sequence>
<gene>
    <name evidence="2" type="ORF">PHMEG_00029608</name>
</gene>
<keyword evidence="2" id="KW-0548">Nucleotidyltransferase</keyword>
<dbReference type="SUPFAM" id="SSF53098">
    <property type="entry name" value="Ribonuclease H-like"/>
    <property type="match status" value="1"/>
</dbReference>
<dbReference type="PROSITE" id="PS50994">
    <property type="entry name" value="INTEGRASE"/>
    <property type="match status" value="1"/>
</dbReference>
<dbReference type="InterPro" id="IPR050951">
    <property type="entry name" value="Retrovirus_Pol_polyprotein"/>
</dbReference>
<dbReference type="GO" id="GO:0015074">
    <property type="term" value="P:DNA integration"/>
    <property type="evidence" value="ECO:0007669"/>
    <property type="project" value="InterPro"/>
</dbReference>